<accession>A0AAW1CLV7</accession>
<comment type="caution">
    <text evidence="1">The sequence shown here is derived from an EMBL/GenBank/DDBJ whole genome shotgun (WGS) entry which is preliminary data.</text>
</comment>
<gene>
    <name evidence="1" type="ORF">O3M35_002855</name>
</gene>
<protein>
    <submittedName>
        <fullName evidence="1">Uncharacterized protein</fullName>
    </submittedName>
</protein>
<name>A0AAW1CLV7_9HEMI</name>
<dbReference type="AlphaFoldDB" id="A0AAW1CLV7"/>
<dbReference type="EMBL" id="JAPXFL010000011">
    <property type="protein sequence ID" value="KAK9499918.1"/>
    <property type="molecule type" value="Genomic_DNA"/>
</dbReference>
<proteinExistence type="predicted"/>
<dbReference type="Proteomes" id="UP001461498">
    <property type="component" value="Unassembled WGS sequence"/>
</dbReference>
<sequence>MRKLYRKFQINRTNSIANRTVQTCEFCVHHILKNGLSQLKNCLYFSLMLLK</sequence>
<evidence type="ECO:0000313" key="1">
    <source>
        <dbReference type="EMBL" id="KAK9499918.1"/>
    </source>
</evidence>
<reference evidence="1 2" key="1">
    <citation type="submission" date="2022-12" db="EMBL/GenBank/DDBJ databases">
        <title>Chromosome-level genome assembly of true bugs.</title>
        <authorList>
            <person name="Ma L."/>
            <person name="Li H."/>
        </authorList>
    </citation>
    <scope>NUCLEOTIDE SEQUENCE [LARGE SCALE GENOMIC DNA]</scope>
    <source>
        <strain evidence="1">Lab_2022b</strain>
    </source>
</reference>
<evidence type="ECO:0000313" key="2">
    <source>
        <dbReference type="Proteomes" id="UP001461498"/>
    </source>
</evidence>
<organism evidence="1 2">
    <name type="scientific">Rhynocoris fuscipes</name>
    <dbReference type="NCBI Taxonomy" id="488301"/>
    <lineage>
        <taxon>Eukaryota</taxon>
        <taxon>Metazoa</taxon>
        <taxon>Ecdysozoa</taxon>
        <taxon>Arthropoda</taxon>
        <taxon>Hexapoda</taxon>
        <taxon>Insecta</taxon>
        <taxon>Pterygota</taxon>
        <taxon>Neoptera</taxon>
        <taxon>Paraneoptera</taxon>
        <taxon>Hemiptera</taxon>
        <taxon>Heteroptera</taxon>
        <taxon>Panheteroptera</taxon>
        <taxon>Cimicomorpha</taxon>
        <taxon>Reduviidae</taxon>
        <taxon>Harpactorinae</taxon>
        <taxon>Harpactorini</taxon>
        <taxon>Rhynocoris</taxon>
    </lineage>
</organism>
<keyword evidence="2" id="KW-1185">Reference proteome</keyword>